<evidence type="ECO:0000256" key="2">
    <source>
        <dbReference type="ARBA" id="ARBA00004567"/>
    </source>
</evidence>
<comment type="subcellular location">
    <subcellularLocation>
        <location evidence="1">Nucleus membrane</location>
        <topology evidence="1">Multi-pass membrane protein</topology>
    </subcellularLocation>
    <subcellularLocation>
        <location evidence="2">Nucleus</location>
        <location evidence="2">Nuclear pore complex</location>
    </subcellularLocation>
</comment>
<evidence type="ECO:0000256" key="3">
    <source>
        <dbReference type="ARBA" id="ARBA00005760"/>
    </source>
</evidence>
<dbReference type="GO" id="GO:0030674">
    <property type="term" value="F:protein-macromolecule adaptor activity"/>
    <property type="evidence" value="ECO:0007669"/>
    <property type="project" value="TreeGrafter"/>
</dbReference>
<name>A0A5N5T341_9CRUS</name>
<keyword evidence="12" id="KW-0539">Nucleus</keyword>
<evidence type="ECO:0000256" key="8">
    <source>
        <dbReference type="ARBA" id="ARBA00022989"/>
    </source>
</evidence>
<sequence>MRKTGLAGPSSSASSTLLRQHTDIKNQQNQKFRFNFKEKITQMKDRIKQFPFVWYLLSDLPDAKNRQIFAESQAVIWAIEGLANIVAKSYTDDQFGVVQKNISDILSALVQTQLIVEKVGRGINFRRSPQGTEKIPNDLQLRKSLRLTLKSSLYIITSNYGESVREVQLSEEVRARIETYLTYQEG</sequence>
<dbReference type="GO" id="GO:0031965">
    <property type="term" value="C:nuclear membrane"/>
    <property type="evidence" value="ECO:0007669"/>
    <property type="project" value="UniProtKB-SubCell"/>
</dbReference>
<dbReference type="PANTHER" id="PTHR13269:SF6">
    <property type="entry name" value="NUCLEOPORIN NDC1"/>
    <property type="match status" value="1"/>
</dbReference>
<dbReference type="PANTHER" id="PTHR13269">
    <property type="entry name" value="NUCLEOPORIN NDC1"/>
    <property type="match status" value="1"/>
</dbReference>
<dbReference type="GO" id="GO:0070762">
    <property type="term" value="C:nuclear pore transmembrane ring"/>
    <property type="evidence" value="ECO:0007669"/>
    <property type="project" value="TreeGrafter"/>
</dbReference>
<protein>
    <submittedName>
        <fullName evidence="13">Nucleoporin NDC1</fullName>
    </submittedName>
</protein>
<dbReference type="GO" id="GO:0006999">
    <property type="term" value="P:nuclear pore organization"/>
    <property type="evidence" value="ECO:0007669"/>
    <property type="project" value="TreeGrafter"/>
</dbReference>
<comment type="similarity">
    <text evidence="3">Belongs to the NDC1 family.</text>
</comment>
<keyword evidence="4" id="KW-0813">Transport</keyword>
<evidence type="ECO:0000256" key="7">
    <source>
        <dbReference type="ARBA" id="ARBA00022927"/>
    </source>
</evidence>
<dbReference type="GO" id="GO:0015031">
    <property type="term" value="P:protein transport"/>
    <property type="evidence" value="ECO:0007669"/>
    <property type="project" value="UniProtKB-KW"/>
</dbReference>
<keyword evidence="10" id="KW-0906">Nuclear pore complex</keyword>
<evidence type="ECO:0000256" key="5">
    <source>
        <dbReference type="ARBA" id="ARBA00022692"/>
    </source>
</evidence>
<dbReference type="AlphaFoldDB" id="A0A5N5T341"/>
<keyword evidence="7" id="KW-0653">Protein transport</keyword>
<gene>
    <name evidence="13" type="primary">ndc1</name>
    <name evidence="13" type="ORF">Anas_02014</name>
</gene>
<keyword evidence="14" id="KW-1185">Reference proteome</keyword>
<accession>A0A5N5T341</accession>
<dbReference type="EMBL" id="SEYY01018450">
    <property type="protein sequence ID" value="KAB7499340.1"/>
    <property type="molecule type" value="Genomic_DNA"/>
</dbReference>
<dbReference type="OrthoDB" id="67850at2759"/>
<reference evidence="13 14" key="1">
    <citation type="journal article" date="2019" name="PLoS Biol.">
        <title>Sex chromosomes control vertical transmission of feminizing Wolbachia symbionts in an isopod.</title>
        <authorList>
            <person name="Becking T."/>
            <person name="Chebbi M.A."/>
            <person name="Giraud I."/>
            <person name="Moumen B."/>
            <person name="Laverre T."/>
            <person name="Caubet Y."/>
            <person name="Peccoud J."/>
            <person name="Gilbert C."/>
            <person name="Cordaux R."/>
        </authorList>
    </citation>
    <scope>NUCLEOTIDE SEQUENCE [LARGE SCALE GENOMIC DNA]</scope>
    <source>
        <strain evidence="13">ANa2</strain>
        <tissue evidence="13">Whole body excluding digestive tract and cuticle</tissue>
    </source>
</reference>
<keyword evidence="5" id="KW-0812">Transmembrane</keyword>
<evidence type="ECO:0000256" key="6">
    <source>
        <dbReference type="ARBA" id="ARBA00022816"/>
    </source>
</evidence>
<keyword evidence="6" id="KW-0509">mRNA transport</keyword>
<dbReference type="Proteomes" id="UP000326759">
    <property type="component" value="Unassembled WGS sequence"/>
</dbReference>
<evidence type="ECO:0000256" key="12">
    <source>
        <dbReference type="ARBA" id="ARBA00023242"/>
    </source>
</evidence>
<keyword evidence="9" id="KW-0811">Translocation</keyword>
<evidence type="ECO:0000313" key="14">
    <source>
        <dbReference type="Proteomes" id="UP000326759"/>
    </source>
</evidence>
<organism evidence="13 14">
    <name type="scientific">Armadillidium nasatum</name>
    <dbReference type="NCBI Taxonomy" id="96803"/>
    <lineage>
        <taxon>Eukaryota</taxon>
        <taxon>Metazoa</taxon>
        <taxon>Ecdysozoa</taxon>
        <taxon>Arthropoda</taxon>
        <taxon>Crustacea</taxon>
        <taxon>Multicrustacea</taxon>
        <taxon>Malacostraca</taxon>
        <taxon>Eumalacostraca</taxon>
        <taxon>Peracarida</taxon>
        <taxon>Isopoda</taxon>
        <taxon>Oniscidea</taxon>
        <taxon>Crinocheta</taxon>
        <taxon>Armadillidiidae</taxon>
        <taxon>Armadillidium</taxon>
    </lineage>
</organism>
<evidence type="ECO:0000256" key="4">
    <source>
        <dbReference type="ARBA" id="ARBA00022448"/>
    </source>
</evidence>
<proteinExistence type="inferred from homology"/>
<evidence type="ECO:0000256" key="10">
    <source>
        <dbReference type="ARBA" id="ARBA00023132"/>
    </source>
</evidence>
<dbReference type="Pfam" id="PF09531">
    <property type="entry name" value="Ndc1_Nup"/>
    <property type="match status" value="1"/>
</dbReference>
<keyword evidence="8" id="KW-1133">Transmembrane helix</keyword>
<dbReference type="InterPro" id="IPR019049">
    <property type="entry name" value="Nucleoporin_prot_Ndc1/Nup"/>
</dbReference>
<evidence type="ECO:0000256" key="9">
    <source>
        <dbReference type="ARBA" id="ARBA00023010"/>
    </source>
</evidence>
<comment type="caution">
    <text evidence="13">The sequence shown here is derived from an EMBL/GenBank/DDBJ whole genome shotgun (WGS) entry which is preliminary data.</text>
</comment>
<keyword evidence="11" id="KW-0472">Membrane</keyword>
<evidence type="ECO:0000256" key="11">
    <source>
        <dbReference type="ARBA" id="ARBA00023136"/>
    </source>
</evidence>
<dbReference type="GO" id="GO:0051028">
    <property type="term" value="P:mRNA transport"/>
    <property type="evidence" value="ECO:0007669"/>
    <property type="project" value="UniProtKB-KW"/>
</dbReference>
<evidence type="ECO:0000256" key="1">
    <source>
        <dbReference type="ARBA" id="ARBA00004232"/>
    </source>
</evidence>
<evidence type="ECO:0000313" key="13">
    <source>
        <dbReference type="EMBL" id="KAB7499340.1"/>
    </source>
</evidence>